<reference evidence="1 2" key="1">
    <citation type="submission" date="2017-09" db="EMBL/GenBank/DDBJ databases">
        <title>Bacterial strain isolated from the female urinary microbiota.</title>
        <authorList>
            <person name="Thomas-White K."/>
            <person name="Kumar N."/>
            <person name="Forster S."/>
            <person name="Putonti C."/>
            <person name="Lawley T."/>
            <person name="Wolfe A.J."/>
        </authorList>
    </citation>
    <scope>NUCLEOTIDE SEQUENCE [LARGE SCALE GENOMIC DNA]</scope>
    <source>
        <strain evidence="1 2">UMB0792</strain>
    </source>
</reference>
<dbReference type="Proteomes" id="UP000235836">
    <property type="component" value="Unassembled WGS sequence"/>
</dbReference>
<evidence type="ECO:0000313" key="1">
    <source>
        <dbReference type="EMBL" id="PMC65036.1"/>
    </source>
</evidence>
<dbReference type="RefSeq" id="WP_102723523.1">
    <property type="nucleotide sequence ID" value="NZ_JBHRZL010000006.1"/>
</dbReference>
<organism evidence="1 2">
    <name type="scientific">Corynebacterium tuscaniense</name>
    <dbReference type="NCBI Taxonomy" id="302449"/>
    <lineage>
        <taxon>Bacteria</taxon>
        <taxon>Bacillati</taxon>
        <taxon>Actinomycetota</taxon>
        <taxon>Actinomycetes</taxon>
        <taxon>Mycobacteriales</taxon>
        <taxon>Corynebacteriaceae</taxon>
        <taxon>Corynebacterium</taxon>
    </lineage>
</organism>
<gene>
    <name evidence="1" type="ORF">CJ203_03215</name>
</gene>
<accession>A0A2N6T6T3</accession>
<comment type="caution">
    <text evidence="1">The sequence shown here is derived from an EMBL/GenBank/DDBJ whole genome shotgun (WGS) entry which is preliminary data.</text>
</comment>
<dbReference type="EMBL" id="PNHG01000003">
    <property type="protein sequence ID" value="PMC65036.1"/>
    <property type="molecule type" value="Genomic_DNA"/>
</dbReference>
<evidence type="ECO:0000313" key="2">
    <source>
        <dbReference type="Proteomes" id="UP000235836"/>
    </source>
</evidence>
<sequence length="147" mass="15463">MKRVVALASCVLLAGCASQPGELEETTWEVVAVYVDPATPGGVTPDAAGRAVLAFGPSSIAVQTGCAPLQARAEVSSDFVRLVEVKEGPLIDACQGGTRLLHNHLTSLLTEGSEFDIRSYGEDSPKELVMTKRTDAVDKPALRLVAQ</sequence>
<protein>
    <recommendedName>
        <fullName evidence="3">Lipoprotein</fullName>
    </recommendedName>
</protein>
<evidence type="ECO:0008006" key="3">
    <source>
        <dbReference type="Google" id="ProtNLM"/>
    </source>
</evidence>
<proteinExistence type="predicted"/>
<keyword evidence="2" id="KW-1185">Reference proteome</keyword>
<dbReference type="PROSITE" id="PS51257">
    <property type="entry name" value="PROKAR_LIPOPROTEIN"/>
    <property type="match status" value="1"/>
</dbReference>
<dbReference type="AlphaFoldDB" id="A0A2N6T6T3"/>
<name>A0A2N6T6T3_9CORY</name>